<evidence type="ECO:0000313" key="5">
    <source>
        <dbReference type="Proteomes" id="UP000034071"/>
    </source>
</evidence>
<evidence type="ECO:0000256" key="1">
    <source>
        <dbReference type="ARBA" id="ARBA00048811"/>
    </source>
</evidence>
<dbReference type="InterPro" id="IPR000836">
    <property type="entry name" value="PRTase_dom"/>
</dbReference>
<dbReference type="SUPFAM" id="SSF53271">
    <property type="entry name" value="PRTase-like"/>
    <property type="match status" value="1"/>
</dbReference>
<dbReference type="InterPro" id="IPR029057">
    <property type="entry name" value="PRTase-like"/>
</dbReference>
<dbReference type="GO" id="GO:0006178">
    <property type="term" value="P:guanine salvage"/>
    <property type="evidence" value="ECO:0007669"/>
    <property type="project" value="TreeGrafter"/>
</dbReference>
<dbReference type="GO" id="GO:0032263">
    <property type="term" value="P:GMP salvage"/>
    <property type="evidence" value="ECO:0007669"/>
    <property type="project" value="TreeGrafter"/>
</dbReference>
<accession>A0A0F6TR95</accession>
<dbReference type="CDD" id="cd06223">
    <property type="entry name" value="PRTases_typeI"/>
    <property type="match status" value="1"/>
</dbReference>
<dbReference type="GO" id="GO:0000287">
    <property type="term" value="F:magnesium ion binding"/>
    <property type="evidence" value="ECO:0007669"/>
    <property type="project" value="TreeGrafter"/>
</dbReference>
<dbReference type="RefSeq" id="WP_046561395.1">
    <property type="nucleotide sequence ID" value="NZ_CP010975.1"/>
</dbReference>
<dbReference type="Proteomes" id="UP000034071">
    <property type="component" value="Chromosome"/>
</dbReference>
<name>A0A0F6TR95_9GAMM</name>
<dbReference type="EMBL" id="CP010975">
    <property type="protein sequence ID" value="AKE52310.1"/>
    <property type="molecule type" value="Genomic_DNA"/>
</dbReference>
<dbReference type="GO" id="GO:0005829">
    <property type="term" value="C:cytosol"/>
    <property type="evidence" value="ECO:0007669"/>
    <property type="project" value="TreeGrafter"/>
</dbReference>
<feature type="domain" description="Phosphoribosyltransferase" evidence="3">
    <location>
        <begin position="24"/>
        <end position="153"/>
    </location>
</feature>
<evidence type="ECO:0000259" key="3">
    <source>
        <dbReference type="Pfam" id="PF00156"/>
    </source>
</evidence>
<dbReference type="InterPro" id="IPR050408">
    <property type="entry name" value="HGPRT"/>
</dbReference>
<evidence type="ECO:0000256" key="2">
    <source>
        <dbReference type="ARBA" id="ARBA00049402"/>
    </source>
</evidence>
<keyword evidence="4" id="KW-0808">Transferase</keyword>
<reference evidence="4 5" key="1">
    <citation type="submission" date="2015-02" db="EMBL/GenBank/DDBJ databases">
        <title>Complete genome sequence of Kangiella geojedonensis strain YCS-5T.</title>
        <authorList>
            <person name="Kim K.M."/>
        </authorList>
    </citation>
    <scope>NUCLEOTIDE SEQUENCE [LARGE SCALE GENOMIC DNA]</scope>
    <source>
        <strain evidence="4 5">YCS-5</strain>
    </source>
</reference>
<dbReference type="OrthoDB" id="9802824at2"/>
<keyword evidence="5" id="KW-1185">Reference proteome</keyword>
<dbReference type="KEGG" id="kge:TQ33_1358"/>
<organism evidence="4 5">
    <name type="scientific">Kangiella geojedonensis</name>
    <dbReference type="NCBI Taxonomy" id="914150"/>
    <lineage>
        <taxon>Bacteria</taxon>
        <taxon>Pseudomonadati</taxon>
        <taxon>Pseudomonadota</taxon>
        <taxon>Gammaproteobacteria</taxon>
        <taxon>Kangiellales</taxon>
        <taxon>Kangiellaceae</taxon>
        <taxon>Kangiella</taxon>
    </lineage>
</organism>
<dbReference type="AlphaFoldDB" id="A0A0F6TR95"/>
<proteinExistence type="predicted"/>
<comment type="catalytic activity">
    <reaction evidence="2">
        <text>IMP + diphosphate = hypoxanthine + 5-phospho-alpha-D-ribose 1-diphosphate</text>
        <dbReference type="Rhea" id="RHEA:17973"/>
        <dbReference type="ChEBI" id="CHEBI:17368"/>
        <dbReference type="ChEBI" id="CHEBI:33019"/>
        <dbReference type="ChEBI" id="CHEBI:58017"/>
        <dbReference type="ChEBI" id="CHEBI:58053"/>
        <dbReference type="EC" id="2.4.2.8"/>
    </reaction>
    <physiologicalReaction direction="right-to-left" evidence="2">
        <dbReference type="Rhea" id="RHEA:17975"/>
    </physiologicalReaction>
</comment>
<dbReference type="STRING" id="914150.TQ33_1358"/>
<dbReference type="PATRIC" id="fig|914150.5.peg.1375"/>
<keyword evidence="4" id="KW-0328">Glycosyltransferase</keyword>
<dbReference type="PANTHER" id="PTHR43340:SF1">
    <property type="entry name" value="HYPOXANTHINE PHOSPHORIBOSYLTRANSFERASE"/>
    <property type="match status" value="1"/>
</dbReference>
<dbReference type="NCBIfam" id="NF006605">
    <property type="entry name" value="PRK09162.1"/>
    <property type="match status" value="1"/>
</dbReference>
<dbReference type="GO" id="GO:0004422">
    <property type="term" value="F:hypoxanthine phosphoribosyltransferase activity"/>
    <property type="evidence" value="ECO:0007669"/>
    <property type="project" value="TreeGrafter"/>
</dbReference>
<sequence>MNQKETLNLNLETEVDLIISEAKIDQTIEALAKQLNDYFKQPEFSNQPIIAYCVMNGGLYFSGQLLRYLSFPLQLSYLHASRYGNNTSGSELNWTVRPNKEQIEGHHVILLDDIFDQGLTLEAIDNECRKLGATSVHSVVLTDKLHDIKPDSGFKPNFVGLEVENRYIFGCGMDYQGLYRNLPAIYALKP</sequence>
<dbReference type="PANTHER" id="PTHR43340">
    <property type="entry name" value="HYPOXANTHINE-GUANINE PHOSPHORIBOSYLTRANSFERASE"/>
    <property type="match status" value="1"/>
</dbReference>
<dbReference type="GO" id="GO:0032264">
    <property type="term" value="P:IMP salvage"/>
    <property type="evidence" value="ECO:0007669"/>
    <property type="project" value="TreeGrafter"/>
</dbReference>
<evidence type="ECO:0000313" key="4">
    <source>
        <dbReference type="EMBL" id="AKE52310.1"/>
    </source>
</evidence>
<comment type="catalytic activity">
    <reaction evidence="1">
        <text>GMP + diphosphate = guanine + 5-phospho-alpha-D-ribose 1-diphosphate</text>
        <dbReference type="Rhea" id="RHEA:25424"/>
        <dbReference type="ChEBI" id="CHEBI:16235"/>
        <dbReference type="ChEBI" id="CHEBI:33019"/>
        <dbReference type="ChEBI" id="CHEBI:58017"/>
        <dbReference type="ChEBI" id="CHEBI:58115"/>
        <dbReference type="EC" id="2.4.2.8"/>
    </reaction>
    <physiologicalReaction direction="right-to-left" evidence="1">
        <dbReference type="Rhea" id="RHEA:25426"/>
    </physiologicalReaction>
</comment>
<dbReference type="GO" id="GO:0046100">
    <property type="term" value="P:hypoxanthine metabolic process"/>
    <property type="evidence" value="ECO:0007669"/>
    <property type="project" value="TreeGrafter"/>
</dbReference>
<dbReference type="Pfam" id="PF00156">
    <property type="entry name" value="Pribosyltran"/>
    <property type="match status" value="1"/>
</dbReference>
<gene>
    <name evidence="4" type="ORF">TQ33_1358</name>
</gene>
<dbReference type="Gene3D" id="3.40.50.2020">
    <property type="match status" value="1"/>
</dbReference>
<protein>
    <submittedName>
        <fullName evidence="4">Phosphoribosyltransferase</fullName>
    </submittedName>
</protein>
<dbReference type="HOGENOM" id="CLU_073615_2_0_6"/>